<dbReference type="RefSeq" id="XP_028531663.1">
    <property type="nucleotide sequence ID" value="XM_028680136.1"/>
</dbReference>
<dbReference type="Proteomes" id="UP000220158">
    <property type="component" value="Chromosome 4"/>
</dbReference>
<gene>
    <name evidence="1" type="ORF">PRELSG_0400200</name>
</gene>
<name>A0A1J1H1L2_PLARL</name>
<organism evidence="1 2">
    <name type="scientific">Plasmodium relictum</name>
    <dbReference type="NCBI Taxonomy" id="85471"/>
    <lineage>
        <taxon>Eukaryota</taxon>
        <taxon>Sar</taxon>
        <taxon>Alveolata</taxon>
        <taxon>Apicomplexa</taxon>
        <taxon>Aconoidasida</taxon>
        <taxon>Haemosporida</taxon>
        <taxon>Plasmodiidae</taxon>
        <taxon>Plasmodium</taxon>
        <taxon>Plasmodium (Haemamoeba)</taxon>
    </lineage>
</organism>
<dbReference type="VEuPathDB" id="PlasmoDB:PRELSG_0400200"/>
<evidence type="ECO:0000313" key="2">
    <source>
        <dbReference type="Proteomes" id="UP000220158"/>
    </source>
</evidence>
<dbReference type="GeneID" id="39734751"/>
<dbReference type="AlphaFoldDB" id="A0A1J1H1L2"/>
<evidence type="ECO:0000313" key="1">
    <source>
        <dbReference type="EMBL" id="CRG98654.1"/>
    </source>
</evidence>
<proteinExistence type="predicted"/>
<reference evidence="1 2" key="1">
    <citation type="submission" date="2015-04" db="EMBL/GenBank/DDBJ databases">
        <authorList>
            <consortium name="Pathogen Informatics"/>
        </authorList>
    </citation>
    <scope>NUCLEOTIDE SEQUENCE [LARGE SCALE GENOMIC DNA]</scope>
    <source>
        <strain evidence="1 2">SGS1</strain>
    </source>
</reference>
<sequence length="165" mass="18905">MQELNSTSSNITNITRNMGSIQQHMCTVTTQVCNLAEQVCNSTLQMFNNTDNNLNNTNHAYTTQMCNSTTHLCNNALQLCNGTSDSTVYHHKKSVNSMERLALDFFIIWLIKCRSQNELTSRVANGQYELRIKGSSNYVDTLIIEDEETNNSWNNRTRSIKRNRK</sequence>
<protein>
    <submittedName>
        <fullName evidence="1">Uncharacterized protein</fullName>
    </submittedName>
</protein>
<dbReference type="OrthoDB" id="10604164at2759"/>
<accession>A0A1J1H1L2</accession>
<keyword evidence="2" id="KW-1185">Reference proteome</keyword>
<dbReference type="EMBL" id="LN835299">
    <property type="protein sequence ID" value="CRG98654.1"/>
    <property type="molecule type" value="Genomic_DNA"/>
</dbReference>
<dbReference type="KEGG" id="prel:PRELSG_0400200"/>